<organism evidence="9 10">
    <name type="scientific">Rurimicrobium arvi</name>
    <dbReference type="NCBI Taxonomy" id="2049916"/>
    <lineage>
        <taxon>Bacteria</taxon>
        <taxon>Pseudomonadati</taxon>
        <taxon>Bacteroidota</taxon>
        <taxon>Chitinophagia</taxon>
        <taxon>Chitinophagales</taxon>
        <taxon>Chitinophagaceae</taxon>
        <taxon>Rurimicrobium</taxon>
    </lineage>
</organism>
<feature type="binding site" evidence="8">
    <location>
        <position position="64"/>
    </location>
    <ligand>
        <name>Zn(2+)</name>
        <dbReference type="ChEBI" id="CHEBI:29105"/>
        <label>2</label>
        <note>catalytic</note>
    </ligand>
</feature>
<dbReference type="Gene3D" id="3.60.15.10">
    <property type="entry name" value="Ribonuclease Z/Hydroxyacylglutathione hydrolase-like"/>
    <property type="match status" value="1"/>
</dbReference>
<feature type="binding site" evidence="8">
    <location>
        <position position="209"/>
    </location>
    <ligand>
        <name>Zn(2+)</name>
        <dbReference type="ChEBI" id="CHEBI:29105"/>
        <label>1</label>
        <note>catalytic</note>
    </ligand>
</feature>
<dbReference type="Pfam" id="PF23023">
    <property type="entry name" value="Anti-Pycsar_Apyc1"/>
    <property type="match status" value="1"/>
</dbReference>
<accession>A0ABP8MGB1</accession>
<evidence type="ECO:0000256" key="6">
    <source>
        <dbReference type="ARBA" id="ARBA00022801"/>
    </source>
</evidence>
<keyword evidence="2 8" id="KW-0819">tRNA processing</keyword>
<dbReference type="HAMAP" id="MF_01818">
    <property type="entry name" value="RNase_Z_BN"/>
    <property type="match status" value="1"/>
</dbReference>
<dbReference type="PANTHER" id="PTHR46018:SF2">
    <property type="entry name" value="ZINC PHOSPHODIESTERASE ELAC PROTEIN 1"/>
    <property type="match status" value="1"/>
</dbReference>
<comment type="subunit">
    <text evidence="1 8">Homodimer.</text>
</comment>
<dbReference type="NCBIfam" id="NF000801">
    <property type="entry name" value="PRK00055.1-3"/>
    <property type="match status" value="1"/>
</dbReference>
<evidence type="ECO:0000256" key="3">
    <source>
        <dbReference type="ARBA" id="ARBA00022722"/>
    </source>
</evidence>
<dbReference type="RefSeq" id="WP_344821519.1">
    <property type="nucleotide sequence ID" value="NZ_BAABEZ010000001.1"/>
</dbReference>
<reference evidence="10" key="1">
    <citation type="journal article" date="2019" name="Int. J. Syst. Evol. Microbiol.">
        <title>The Global Catalogue of Microorganisms (GCM) 10K type strain sequencing project: providing services to taxonomists for standard genome sequencing and annotation.</title>
        <authorList>
            <consortium name="The Broad Institute Genomics Platform"/>
            <consortium name="The Broad Institute Genome Sequencing Center for Infectious Disease"/>
            <person name="Wu L."/>
            <person name="Ma J."/>
        </authorList>
    </citation>
    <scope>NUCLEOTIDE SEQUENCE [LARGE SCALE GENOMIC DNA]</scope>
    <source>
        <strain evidence="10">JCM 31921</strain>
    </source>
</reference>
<evidence type="ECO:0000256" key="8">
    <source>
        <dbReference type="HAMAP-Rule" id="MF_01818"/>
    </source>
</evidence>
<dbReference type="CDD" id="cd07717">
    <property type="entry name" value="RNaseZ_ZiPD-like_MBL-fold"/>
    <property type="match status" value="1"/>
</dbReference>
<evidence type="ECO:0000313" key="10">
    <source>
        <dbReference type="Proteomes" id="UP001501410"/>
    </source>
</evidence>
<feature type="binding site" evidence="8">
    <location>
        <position position="267"/>
    </location>
    <ligand>
        <name>Zn(2+)</name>
        <dbReference type="ChEBI" id="CHEBI:29105"/>
        <label>2</label>
        <note>catalytic</note>
    </ligand>
</feature>
<comment type="similarity">
    <text evidence="8">Belongs to the RNase Z family.</text>
</comment>
<keyword evidence="4 8" id="KW-0479">Metal-binding</keyword>
<evidence type="ECO:0000256" key="2">
    <source>
        <dbReference type="ARBA" id="ARBA00022694"/>
    </source>
</evidence>
<comment type="function">
    <text evidence="8">Zinc phosphodiesterase, which displays some tRNA 3'-processing endonuclease activity. Probably involved in tRNA maturation, by removing a 3'-trailer from precursor tRNA.</text>
</comment>
<comment type="catalytic activity">
    <reaction evidence="8">
        <text>Endonucleolytic cleavage of RNA, removing extra 3' nucleotides from tRNA precursor, generating 3' termini of tRNAs. A 3'-hydroxy group is left at the tRNA terminus and a 5'-phosphoryl group is left at the trailer molecule.</text>
        <dbReference type="EC" id="3.1.26.11"/>
    </reaction>
</comment>
<dbReference type="InterPro" id="IPR036866">
    <property type="entry name" value="RibonucZ/Hydroxyglut_hydro"/>
</dbReference>
<dbReference type="PANTHER" id="PTHR46018">
    <property type="entry name" value="ZINC PHOSPHODIESTERASE ELAC PROTEIN 1"/>
    <property type="match status" value="1"/>
</dbReference>
<feature type="active site" description="Proton acceptor" evidence="8">
    <location>
        <position position="64"/>
    </location>
</feature>
<feature type="binding site" evidence="8">
    <location>
        <position position="209"/>
    </location>
    <ligand>
        <name>Zn(2+)</name>
        <dbReference type="ChEBI" id="CHEBI:29105"/>
        <label>2</label>
        <note>catalytic</note>
    </ligand>
</feature>
<dbReference type="SUPFAM" id="SSF56281">
    <property type="entry name" value="Metallo-hydrolase/oxidoreductase"/>
    <property type="match status" value="1"/>
</dbReference>
<keyword evidence="5 8" id="KW-0255">Endonuclease</keyword>
<dbReference type="Proteomes" id="UP001501410">
    <property type="component" value="Unassembled WGS sequence"/>
</dbReference>
<evidence type="ECO:0000256" key="1">
    <source>
        <dbReference type="ARBA" id="ARBA00011738"/>
    </source>
</evidence>
<evidence type="ECO:0000313" key="9">
    <source>
        <dbReference type="EMBL" id="GAA4448315.1"/>
    </source>
</evidence>
<evidence type="ECO:0000256" key="4">
    <source>
        <dbReference type="ARBA" id="ARBA00022723"/>
    </source>
</evidence>
<proteinExistence type="inferred from homology"/>
<feature type="binding site" evidence="8">
    <location>
        <position position="139"/>
    </location>
    <ligand>
        <name>Zn(2+)</name>
        <dbReference type="ChEBI" id="CHEBI:29105"/>
        <label>1</label>
        <note>catalytic</note>
    </ligand>
</feature>
<dbReference type="InterPro" id="IPR013471">
    <property type="entry name" value="RNase_Z/BN"/>
</dbReference>
<dbReference type="EMBL" id="BAABEZ010000001">
    <property type="protein sequence ID" value="GAA4448315.1"/>
    <property type="molecule type" value="Genomic_DNA"/>
</dbReference>
<keyword evidence="10" id="KW-1185">Reference proteome</keyword>
<protein>
    <recommendedName>
        <fullName evidence="8">Ribonuclease Z</fullName>
        <shortName evidence="8">RNase Z</shortName>
        <ecNumber evidence="8">3.1.26.11</ecNumber>
    </recommendedName>
    <alternativeName>
        <fullName evidence="8">tRNA 3 endonuclease</fullName>
    </alternativeName>
    <alternativeName>
        <fullName evidence="8">tRNase Z</fullName>
    </alternativeName>
</protein>
<keyword evidence="3 8" id="KW-0540">Nuclease</keyword>
<comment type="cofactor">
    <cofactor evidence="8">
        <name>Zn(2+)</name>
        <dbReference type="ChEBI" id="CHEBI:29105"/>
    </cofactor>
    <text evidence="8">Binds 2 Zn(2+) ions.</text>
</comment>
<name>A0ABP8MGB1_9BACT</name>
<comment type="caution">
    <text evidence="9">The sequence shown here is derived from an EMBL/GenBank/DDBJ whole genome shotgun (WGS) entry which is preliminary data.</text>
</comment>
<feature type="binding site" evidence="8">
    <location>
        <position position="62"/>
    </location>
    <ligand>
        <name>Zn(2+)</name>
        <dbReference type="ChEBI" id="CHEBI:29105"/>
        <label>1</label>
        <note>catalytic</note>
    </ligand>
</feature>
<keyword evidence="6 8" id="KW-0378">Hydrolase</keyword>
<keyword evidence="7 8" id="KW-0862">Zinc</keyword>
<evidence type="ECO:0000256" key="5">
    <source>
        <dbReference type="ARBA" id="ARBA00022759"/>
    </source>
</evidence>
<dbReference type="EC" id="3.1.26.11" evidence="8"/>
<sequence length="300" mass="33746">MNLKILGNNSALPAYDRYPTCQIADIGGISIMIDCGEGAQILLRKHNVSWHRIRYIFISHLHGDHYFGLPGFLNSMSLLGRTVPLTLFAPAELKPIWEAILDVAFTKLSYELTFVPLPAGRSVLLDTPAIRLESFPVEHRIFCCGLKVTEKSKGRKVLPERCRHYEIPAAYYKQLKSGADYETKSGAIIRNEWVTTEGKPDKVYAYCADTIYTESFLDAVTHVDLLYHESTYLNADAERAAARFHATAAQAAEFAKKAGVKKLLLGHYSSKYRYVDDFQEEARAVFSESYATSEGDEFVI</sequence>
<feature type="binding site" evidence="8">
    <location>
        <position position="60"/>
    </location>
    <ligand>
        <name>Zn(2+)</name>
        <dbReference type="ChEBI" id="CHEBI:29105"/>
        <label>1</label>
        <note>catalytic</note>
    </ligand>
</feature>
<gene>
    <name evidence="8" type="primary">rnz</name>
    <name evidence="9" type="ORF">GCM10023092_00640</name>
</gene>
<evidence type="ECO:0000256" key="7">
    <source>
        <dbReference type="ARBA" id="ARBA00022833"/>
    </source>
</evidence>
<feature type="binding site" evidence="8">
    <location>
        <position position="65"/>
    </location>
    <ligand>
        <name>Zn(2+)</name>
        <dbReference type="ChEBI" id="CHEBI:29105"/>
        <label>2</label>
        <note>catalytic</note>
    </ligand>
</feature>